<protein>
    <recommendedName>
        <fullName evidence="4">Transposase Tc1-like domain-containing protein</fullName>
    </recommendedName>
</protein>
<accession>A0A6A5VQH7</accession>
<proteinExistence type="predicted"/>
<dbReference type="InterPro" id="IPR009057">
    <property type="entry name" value="Homeodomain-like_sf"/>
</dbReference>
<reference evidence="2" key="1">
    <citation type="journal article" date="2020" name="Stud. Mycol.">
        <title>101 Dothideomycetes genomes: a test case for predicting lifestyles and emergence of pathogens.</title>
        <authorList>
            <person name="Haridas S."/>
            <person name="Albert R."/>
            <person name="Binder M."/>
            <person name="Bloem J."/>
            <person name="Labutti K."/>
            <person name="Salamov A."/>
            <person name="Andreopoulos B."/>
            <person name="Baker S."/>
            <person name="Barry K."/>
            <person name="Bills G."/>
            <person name="Bluhm B."/>
            <person name="Cannon C."/>
            <person name="Castanera R."/>
            <person name="Culley D."/>
            <person name="Daum C."/>
            <person name="Ezra D."/>
            <person name="Gonzalez J."/>
            <person name="Henrissat B."/>
            <person name="Kuo A."/>
            <person name="Liang C."/>
            <person name="Lipzen A."/>
            <person name="Lutzoni F."/>
            <person name="Magnuson J."/>
            <person name="Mondo S."/>
            <person name="Nolan M."/>
            <person name="Ohm R."/>
            <person name="Pangilinan J."/>
            <person name="Park H.-J."/>
            <person name="Ramirez L."/>
            <person name="Alfaro M."/>
            <person name="Sun H."/>
            <person name="Tritt A."/>
            <person name="Yoshinaga Y."/>
            <person name="Zwiers L.-H."/>
            <person name="Turgeon B."/>
            <person name="Goodwin S."/>
            <person name="Spatafora J."/>
            <person name="Crous P."/>
            <person name="Grigoriev I."/>
        </authorList>
    </citation>
    <scope>NUCLEOTIDE SEQUENCE</scope>
    <source>
        <strain evidence="2">CBS 107.79</strain>
    </source>
</reference>
<feature type="region of interest" description="Disordered" evidence="1">
    <location>
        <begin position="28"/>
        <end position="53"/>
    </location>
</feature>
<name>A0A6A5VQH7_9PLEO</name>
<evidence type="ECO:0008006" key="4">
    <source>
        <dbReference type="Google" id="ProtNLM"/>
    </source>
</evidence>
<dbReference type="OrthoDB" id="3796133at2759"/>
<sequence>KAGASLAELAKEFSCTLKCVRDTLKRYQQTGSNASRARSGRPPTLTRREERSLWRQARKSAKIQYRELIKEASLSRTICYKTAYRALKRVGIIIFRVKRRLKINKLIAYKRL</sequence>
<evidence type="ECO:0000313" key="3">
    <source>
        <dbReference type="Proteomes" id="UP000800036"/>
    </source>
</evidence>
<dbReference type="SUPFAM" id="SSF46689">
    <property type="entry name" value="Homeodomain-like"/>
    <property type="match status" value="1"/>
</dbReference>
<evidence type="ECO:0000313" key="2">
    <source>
        <dbReference type="EMBL" id="KAF1977146.1"/>
    </source>
</evidence>
<dbReference type="Proteomes" id="UP000800036">
    <property type="component" value="Unassembled WGS sequence"/>
</dbReference>
<dbReference type="EMBL" id="ML976664">
    <property type="protein sequence ID" value="KAF1977146.1"/>
    <property type="molecule type" value="Genomic_DNA"/>
</dbReference>
<organism evidence="2 3">
    <name type="scientific">Bimuria novae-zelandiae CBS 107.79</name>
    <dbReference type="NCBI Taxonomy" id="1447943"/>
    <lineage>
        <taxon>Eukaryota</taxon>
        <taxon>Fungi</taxon>
        <taxon>Dikarya</taxon>
        <taxon>Ascomycota</taxon>
        <taxon>Pezizomycotina</taxon>
        <taxon>Dothideomycetes</taxon>
        <taxon>Pleosporomycetidae</taxon>
        <taxon>Pleosporales</taxon>
        <taxon>Massarineae</taxon>
        <taxon>Didymosphaeriaceae</taxon>
        <taxon>Bimuria</taxon>
    </lineage>
</organism>
<evidence type="ECO:0000256" key="1">
    <source>
        <dbReference type="SAM" id="MobiDB-lite"/>
    </source>
</evidence>
<dbReference type="AlphaFoldDB" id="A0A6A5VQH7"/>
<keyword evidence="3" id="KW-1185">Reference proteome</keyword>
<feature type="non-terminal residue" evidence="2">
    <location>
        <position position="1"/>
    </location>
</feature>
<gene>
    <name evidence="2" type="ORF">BU23DRAFT_662634</name>
</gene>